<gene>
    <name evidence="9" type="ORF">SAMN05192566_0436</name>
</gene>
<evidence type="ECO:0000256" key="6">
    <source>
        <dbReference type="ARBA" id="ARBA00023136"/>
    </source>
</evidence>
<dbReference type="InterPro" id="IPR036938">
    <property type="entry name" value="PAP2/HPO_sf"/>
</dbReference>
<evidence type="ECO:0000256" key="5">
    <source>
        <dbReference type="ARBA" id="ARBA00022989"/>
    </source>
</evidence>
<dbReference type="AlphaFoldDB" id="A0A1G8ZRC3"/>
<evidence type="ECO:0000256" key="4">
    <source>
        <dbReference type="ARBA" id="ARBA00022801"/>
    </source>
</evidence>
<evidence type="ECO:0000256" key="1">
    <source>
        <dbReference type="ARBA" id="ARBA00004651"/>
    </source>
</evidence>
<dbReference type="Pfam" id="PF01569">
    <property type="entry name" value="PAP2"/>
    <property type="match status" value="1"/>
</dbReference>
<proteinExistence type="predicted"/>
<organism evidence="9 10">
    <name type="scientific">Methylophilus rhizosphaerae</name>
    <dbReference type="NCBI Taxonomy" id="492660"/>
    <lineage>
        <taxon>Bacteria</taxon>
        <taxon>Pseudomonadati</taxon>
        <taxon>Pseudomonadota</taxon>
        <taxon>Betaproteobacteria</taxon>
        <taxon>Nitrosomonadales</taxon>
        <taxon>Methylophilaceae</taxon>
        <taxon>Methylophilus</taxon>
    </lineage>
</organism>
<keyword evidence="6 7" id="KW-0472">Membrane</keyword>
<keyword evidence="10" id="KW-1185">Reference proteome</keyword>
<keyword evidence="4" id="KW-0378">Hydrolase</keyword>
<evidence type="ECO:0000259" key="8">
    <source>
        <dbReference type="SMART" id="SM00014"/>
    </source>
</evidence>
<dbReference type="OrthoDB" id="9801622at2"/>
<dbReference type="STRING" id="492660.SAMN05192566_0436"/>
<dbReference type="Proteomes" id="UP000198629">
    <property type="component" value="Unassembled WGS sequence"/>
</dbReference>
<dbReference type="EMBL" id="FNFX01000001">
    <property type="protein sequence ID" value="SDK16865.1"/>
    <property type="molecule type" value="Genomic_DNA"/>
</dbReference>
<comment type="subcellular location">
    <subcellularLocation>
        <location evidence="1">Cell membrane</location>
        <topology evidence="1">Multi-pass membrane protein</topology>
    </subcellularLocation>
</comment>
<keyword evidence="5 7" id="KW-1133">Transmembrane helix</keyword>
<evidence type="ECO:0000256" key="2">
    <source>
        <dbReference type="ARBA" id="ARBA00022475"/>
    </source>
</evidence>
<dbReference type="GO" id="GO:0005886">
    <property type="term" value="C:plasma membrane"/>
    <property type="evidence" value="ECO:0007669"/>
    <property type="project" value="UniProtKB-SubCell"/>
</dbReference>
<keyword evidence="3 7" id="KW-0812">Transmembrane</keyword>
<reference evidence="10" key="1">
    <citation type="submission" date="2016-10" db="EMBL/GenBank/DDBJ databases">
        <authorList>
            <person name="Varghese N."/>
            <person name="Submissions S."/>
        </authorList>
    </citation>
    <scope>NUCLEOTIDE SEQUENCE [LARGE SCALE GENOMIC DNA]</scope>
    <source>
        <strain evidence="10">CBMB127</strain>
    </source>
</reference>
<feature type="domain" description="Phosphatidic acid phosphatase type 2/haloperoxidase" evidence="8">
    <location>
        <begin position="65"/>
        <end position="174"/>
    </location>
</feature>
<sequence>MLKLQQTLGWVQSVDSRLCVQVSHTGQYRLIRNSFRAISRLGDGMFWYLIMLVIAITQGQAGMYHCLHMLTVGLTGTLVYKWLKHRTSRPRPFQVRQDVLLSGTPLDYFSFPSGHTLHAVAFGMVAVQHYPQLFPVIYPFVVLVGISRVVLGLHYPSDVLAGAAIGYMLVIMYSPLF</sequence>
<feature type="transmembrane region" description="Helical" evidence="7">
    <location>
        <begin position="37"/>
        <end position="56"/>
    </location>
</feature>
<accession>A0A1G8ZRC3</accession>
<feature type="transmembrane region" description="Helical" evidence="7">
    <location>
        <begin position="62"/>
        <end position="83"/>
    </location>
</feature>
<evidence type="ECO:0000313" key="9">
    <source>
        <dbReference type="EMBL" id="SDK16865.1"/>
    </source>
</evidence>
<dbReference type="InterPro" id="IPR000326">
    <property type="entry name" value="PAP2/HPO"/>
</dbReference>
<dbReference type="SUPFAM" id="SSF48317">
    <property type="entry name" value="Acid phosphatase/Vanadium-dependent haloperoxidase"/>
    <property type="match status" value="1"/>
</dbReference>
<evidence type="ECO:0000313" key="10">
    <source>
        <dbReference type="Proteomes" id="UP000198629"/>
    </source>
</evidence>
<protein>
    <submittedName>
        <fullName evidence="9">Undecaprenyl-diphosphatase</fullName>
    </submittedName>
</protein>
<dbReference type="SMART" id="SM00014">
    <property type="entry name" value="acidPPc"/>
    <property type="match status" value="1"/>
</dbReference>
<dbReference type="Gene3D" id="1.20.144.10">
    <property type="entry name" value="Phosphatidic acid phosphatase type 2/haloperoxidase"/>
    <property type="match status" value="1"/>
</dbReference>
<name>A0A1G8ZRC3_9PROT</name>
<keyword evidence="2" id="KW-1003">Cell membrane</keyword>
<evidence type="ECO:0000256" key="7">
    <source>
        <dbReference type="SAM" id="Phobius"/>
    </source>
</evidence>
<dbReference type="GO" id="GO:0016787">
    <property type="term" value="F:hydrolase activity"/>
    <property type="evidence" value="ECO:0007669"/>
    <property type="project" value="UniProtKB-KW"/>
</dbReference>
<feature type="transmembrane region" description="Helical" evidence="7">
    <location>
        <begin position="133"/>
        <end position="153"/>
    </location>
</feature>
<dbReference type="RefSeq" id="WP_091469194.1">
    <property type="nucleotide sequence ID" value="NZ_FNFX01000001.1"/>
</dbReference>
<feature type="transmembrane region" description="Helical" evidence="7">
    <location>
        <begin position="159"/>
        <end position="176"/>
    </location>
</feature>
<evidence type="ECO:0000256" key="3">
    <source>
        <dbReference type="ARBA" id="ARBA00022692"/>
    </source>
</evidence>
<dbReference type="PANTHER" id="PTHR14969:SF62">
    <property type="entry name" value="DECAPRENYLPHOSPHORYL-5-PHOSPHORIBOSE PHOSPHATASE RV3807C-RELATED"/>
    <property type="match status" value="1"/>
</dbReference>
<dbReference type="PANTHER" id="PTHR14969">
    <property type="entry name" value="SPHINGOSINE-1-PHOSPHATE PHOSPHOHYDROLASE"/>
    <property type="match status" value="1"/>
</dbReference>